<evidence type="ECO:0000313" key="6">
    <source>
        <dbReference type="Proteomes" id="UP001596415"/>
    </source>
</evidence>
<keyword evidence="2" id="KW-0378">Hydrolase</keyword>
<dbReference type="InterPro" id="IPR036907">
    <property type="entry name" value="5'-Nucleotdase_C_sf"/>
</dbReference>
<evidence type="ECO:0000259" key="3">
    <source>
        <dbReference type="Pfam" id="PF00149"/>
    </source>
</evidence>
<evidence type="ECO:0000256" key="1">
    <source>
        <dbReference type="ARBA" id="ARBA00022729"/>
    </source>
</evidence>
<keyword evidence="1" id="KW-0732">Signal</keyword>
<accession>A0ABW2MTE5</accession>
<feature type="domain" description="5'-Nucleotidase C-terminal" evidence="4">
    <location>
        <begin position="341"/>
        <end position="478"/>
    </location>
</feature>
<dbReference type="SUPFAM" id="SSF55816">
    <property type="entry name" value="5'-nucleotidase (syn. UDP-sugar hydrolase), C-terminal domain"/>
    <property type="match status" value="1"/>
</dbReference>
<dbReference type="SUPFAM" id="SSF56300">
    <property type="entry name" value="Metallo-dependent phosphatases"/>
    <property type="match status" value="1"/>
</dbReference>
<dbReference type="InterPro" id="IPR004843">
    <property type="entry name" value="Calcineurin-like_PHP"/>
</dbReference>
<dbReference type="InterPro" id="IPR029052">
    <property type="entry name" value="Metallo-depent_PP-like"/>
</dbReference>
<keyword evidence="6" id="KW-1185">Reference proteome</keyword>
<organism evidence="5 6">
    <name type="scientific">Jejudonia soesokkakensis</name>
    <dbReference type="NCBI Taxonomy" id="1323432"/>
    <lineage>
        <taxon>Bacteria</taxon>
        <taxon>Pseudomonadati</taxon>
        <taxon>Bacteroidota</taxon>
        <taxon>Flavobacteriia</taxon>
        <taxon>Flavobacteriales</taxon>
        <taxon>Flavobacteriaceae</taxon>
        <taxon>Jejudonia</taxon>
    </lineage>
</organism>
<evidence type="ECO:0000259" key="4">
    <source>
        <dbReference type="Pfam" id="PF02872"/>
    </source>
</evidence>
<reference evidence="6" key="1">
    <citation type="journal article" date="2019" name="Int. J. Syst. Evol. Microbiol.">
        <title>The Global Catalogue of Microorganisms (GCM) 10K type strain sequencing project: providing services to taxonomists for standard genome sequencing and annotation.</title>
        <authorList>
            <consortium name="The Broad Institute Genomics Platform"/>
            <consortium name="The Broad Institute Genome Sequencing Center for Infectious Disease"/>
            <person name="Wu L."/>
            <person name="Ma J."/>
        </authorList>
    </citation>
    <scope>NUCLEOTIDE SEQUENCE [LARGE SCALE GENOMIC DNA]</scope>
    <source>
        <strain evidence="6">CGMCC 1.16306</strain>
    </source>
</reference>
<dbReference type="Pfam" id="PF00149">
    <property type="entry name" value="Metallophos"/>
    <property type="match status" value="1"/>
</dbReference>
<dbReference type="InterPro" id="IPR008334">
    <property type="entry name" value="5'-Nucleotdase_C"/>
</dbReference>
<dbReference type="InterPro" id="IPR006179">
    <property type="entry name" value="5_nucleotidase/apyrase"/>
</dbReference>
<dbReference type="PANTHER" id="PTHR11575:SF24">
    <property type="entry name" value="5'-NUCLEOTIDASE"/>
    <property type="match status" value="1"/>
</dbReference>
<comment type="similarity">
    <text evidence="2">Belongs to the 5'-nucleotidase family.</text>
</comment>
<keyword evidence="2" id="KW-0547">Nucleotide-binding</keyword>
<dbReference type="Gene3D" id="3.90.780.10">
    <property type="entry name" value="5'-Nucleotidase, C-terminal domain"/>
    <property type="match status" value="1"/>
</dbReference>
<protein>
    <submittedName>
        <fullName evidence="5">Bifunctional metallophosphatase/5'-nucleotidase</fullName>
    </submittedName>
</protein>
<dbReference type="PRINTS" id="PR01607">
    <property type="entry name" value="APYRASEFAMLY"/>
</dbReference>
<dbReference type="Proteomes" id="UP001596415">
    <property type="component" value="Unassembled WGS sequence"/>
</dbReference>
<dbReference type="Pfam" id="PF02872">
    <property type="entry name" value="5_nucleotid_C"/>
    <property type="match status" value="1"/>
</dbReference>
<proteinExistence type="inferred from homology"/>
<gene>
    <name evidence="5" type="ORF">ACFQO1_04660</name>
</gene>
<feature type="domain" description="Calcineurin-like phosphoesterase" evidence="3">
    <location>
        <begin position="43"/>
        <end position="260"/>
    </location>
</feature>
<comment type="caution">
    <text evidence="5">The sequence shown here is derived from an EMBL/GenBank/DDBJ whole genome shotgun (WGS) entry which is preliminary data.</text>
</comment>
<dbReference type="RefSeq" id="WP_380216815.1">
    <property type="nucleotide sequence ID" value="NZ_JBHTBN010000002.1"/>
</dbReference>
<name>A0ABW2MTE5_9FLAO</name>
<evidence type="ECO:0000313" key="5">
    <source>
        <dbReference type="EMBL" id="MFC7356966.1"/>
    </source>
</evidence>
<sequence length="516" mass="57273">MKKLVGLSVFFATIMMSCTGTKDVNGTVIDDTIKDDGLITLQFIQVNDVYEIAPLGGGLYGGMERVAYVADSVKALNKNSMLVMAGDFLNPSLLGTIKVDGERLKGKQMIDVMNAMDFDLVTFGNHEFDIGQEDLQKRLNESTFPWTSANVMEIDKGTKDFFEIEKMPAPKPIPETYTRTFTDKDGTTVNVGFFSVTVASNPLDFVHYKEPVASSVQAYNYLKDKTDLILGFTHLTLSEDKQVADAIPELKFIMGGHEHNAMLVPHNNAIIAKADANAKTAYIHTLTYNKNTDELSIDSHLRVIDDRTPSDPEVKAIVDTWTALLEEKIKEVIDNPYEVIYTSNPPLDGTDSANRSVQTDLGDMITSAMLYSYRDDADAAIVNGGSIRIDDMLPNNVASMDIFRTLPFGGSIVKVKITGALLKEVLDYGKQSRGTGAYLQYHNISENPTYGWNIGGNEIDTEQVYTVAFSDFLLKGFDIPFLNRENVGVLEVYDPKENELAYDIRKAIINYLKTLK</sequence>
<dbReference type="PROSITE" id="PS51257">
    <property type="entry name" value="PROKAR_LIPOPROTEIN"/>
    <property type="match status" value="1"/>
</dbReference>
<dbReference type="PANTHER" id="PTHR11575">
    <property type="entry name" value="5'-NUCLEOTIDASE-RELATED"/>
    <property type="match status" value="1"/>
</dbReference>
<evidence type="ECO:0000256" key="2">
    <source>
        <dbReference type="RuleBase" id="RU362119"/>
    </source>
</evidence>
<dbReference type="EMBL" id="JBHTBN010000002">
    <property type="protein sequence ID" value="MFC7356966.1"/>
    <property type="molecule type" value="Genomic_DNA"/>
</dbReference>
<dbReference type="Gene3D" id="3.60.21.10">
    <property type="match status" value="1"/>
</dbReference>